<evidence type="ECO:0000256" key="1">
    <source>
        <dbReference type="SAM" id="MobiDB-lite"/>
    </source>
</evidence>
<feature type="compositionally biased region" description="Polar residues" evidence="1">
    <location>
        <begin position="261"/>
        <end position="271"/>
    </location>
</feature>
<feature type="compositionally biased region" description="Basic and acidic residues" evidence="1">
    <location>
        <begin position="284"/>
        <end position="293"/>
    </location>
</feature>
<proteinExistence type="predicted"/>
<organism evidence="2 3">
    <name type="scientific">Macrostomum lignano</name>
    <dbReference type="NCBI Taxonomy" id="282301"/>
    <lineage>
        <taxon>Eukaryota</taxon>
        <taxon>Metazoa</taxon>
        <taxon>Spiralia</taxon>
        <taxon>Lophotrochozoa</taxon>
        <taxon>Platyhelminthes</taxon>
        <taxon>Rhabditophora</taxon>
        <taxon>Macrostomorpha</taxon>
        <taxon>Macrostomida</taxon>
        <taxon>Macrostomidae</taxon>
        <taxon>Macrostomum</taxon>
    </lineage>
</organism>
<evidence type="ECO:0000313" key="2">
    <source>
        <dbReference type="Proteomes" id="UP000095280"/>
    </source>
</evidence>
<dbReference type="Proteomes" id="UP000095280">
    <property type="component" value="Unplaced"/>
</dbReference>
<name>A0A1I8FC33_9PLAT</name>
<accession>A0A1I8FC33</accession>
<protein>
    <submittedName>
        <fullName evidence="3">Uncharacterized protein</fullName>
    </submittedName>
</protein>
<dbReference type="AlphaFoldDB" id="A0A1I8FC33"/>
<feature type="region of interest" description="Disordered" evidence="1">
    <location>
        <begin position="242"/>
        <end position="304"/>
    </location>
</feature>
<keyword evidence="2" id="KW-1185">Reference proteome</keyword>
<dbReference type="WBParaSite" id="maker-unitig_27374-snap-gene-0.3-mRNA-1">
    <property type="protein sequence ID" value="maker-unitig_27374-snap-gene-0.3-mRNA-1"/>
    <property type="gene ID" value="maker-unitig_27374-snap-gene-0.3"/>
</dbReference>
<sequence>MFPLQRRQTGGRLAQGSCTGCATGLTGRRPSSAAAWLTSMRAQADTGGVTDVATAYVSECVSFLSTETCLGRKPSSASSGQRGVGLRLAYQRERVAHDLRASSALDGTLLPDLPQRAARAGRCRTSPTPTSYCGQKISLGDPDTELANRAGERGEMALETPQPRGPGLSAPITASSKNYERLFGGDIEFEQGHPTLCPPPRRRRVAVSGHFAPAAASAAFGLPAVLCSHPELVSLEVTPSRLAPLPSDSLSGKWPARRPTQRSPASASAMQSLLRRTPTARATKPSDESESTARRAPSRSETACMRTVIAELSDRAARGLQSGRTRPQCTIMPARLQHGGTGCGGNGAAPGSQRKRHVPMRLFAL</sequence>
<evidence type="ECO:0000313" key="3">
    <source>
        <dbReference type="WBParaSite" id="maker-unitig_27374-snap-gene-0.3-mRNA-1"/>
    </source>
</evidence>
<feature type="region of interest" description="Disordered" evidence="1">
    <location>
        <begin position="118"/>
        <end position="139"/>
    </location>
</feature>
<reference evidence="3" key="1">
    <citation type="submission" date="2016-11" db="UniProtKB">
        <authorList>
            <consortium name="WormBaseParasite"/>
        </authorList>
    </citation>
    <scope>IDENTIFICATION</scope>
</reference>